<evidence type="ECO:0000256" key="4">
    <source>
        <dbReference type="ARBA" id="ARBA00023136"/>
    </source>
</evidence>
<sequence length="143" mass="14970">MREATGRSRWAAAGSALRMRADFPLAGAGTDPTPVRALEHLRGRTLPAMLGVALPDMDYAVAGKTATPHDLARQVSSRTPLDSACVLVPAFVLLVVAFRSLAVPLVSIALDLLSIGAACGVPARIFQGATWGRCPASPRPGKW</sequence>
<dbReference type="RefSeq" id="WP_344494137.1">
    <property type="nucleotide sequence ID" value="NZ_BAAAUD010000021.1"/>
</dbReference>
<evidence type="ECO:0000256" key="1">
    <source>
        <dbReference type="ARBA" id="ARBA00004141"/>
    </source>
</evidence>
<evidence type="ECO:0000259" key="6">
    <source>
        <dbReference type="Pfam" id="PF03176"/>
    </source>
</evidence>
<keyword evidence="2 5" id="KW-0812">Transmembrane</keyword>
<keyword evidence="3 5" id="KW-1133">Transmembrane helix</keyword>
<protein>
    <recommendedName>
        <fullName evidence="6">Membrane transport protein MMPL domain-containing protein</fullName>
    </recommendedName>
</protein>
<dbReference type="InterPro" id="IPR004869">
    <property type="entry name" value="MMPL_dom"/>
</dbReference>
<dbReference type="EMBL" id="BAAAUD010000021">
    <property type="protein sequence ID" value="GAA2937301.1"/>
    <property type="molecule type" value="Genomic_DNA"/>
</dbReference>
<reference evidence="8" key="1">
    <citation type="journal article" date="2019" name="Int. J. Syst. Evol. Microbiol.">
        <title>The Global Catalogue of Microorganisms (GCM) 10K type strain sequencing project: providing services to taxonomists for standard genome sequencing and annotation.</title>
        <authorList>
            <consortium name="The Broad Institute Genomics Platform"/>
            <consortium name="The Broad Institute Genome Sequencing Center for Infectious Disease"/>
            <person name="Wu L."/>
            <person name="Ma J."/>
        </authorList>
    </citation>
    <scope>NUCLEOTIDE SEQUENCE [LARGE SCALE GENOMIC DNA]</scope>
    <source>
        <strain evidence="8">JCM 9088</strain>
    </source>
</reference>
<comment type="caution">
    <text evidence="7">The sequence shown here is derived from an EMBL/GenBank/DDBJ whole genome shotgun (WGS) entry which is preliminary data.</text>
</comment>
<feature type="domain" description="Membrane transport protein MMPL" evidence="6">
    <location>
        <begin position="53"/>
        <end position="130"/>
    </location>
</feature>
<evidence type="ECO:0000256" key="5">
    <source>
        <dbReference type="SAM" id="Phobius"/>
    </source>
</evidence>
<gene>
    <name evidence="7" type="ORF">GCM10010446_23210</name>
</gene>
<keyword evidence="4 5" id="KW-0472">Membrane</keyword>
<name>A0ABP6JLJ8_9ACTN</name>
<comment type="subcellular location">
    <subcellularLocation>
        <location evidence="1">Membrane</location>
        <topology evidence="1">Multi-pass membrane protein</topology>
    </subcellularLocation>
</comment>
<evidence type="ECO:0000256" key="2">
    <source>
        <dbReference type="ARBA" id="ARBA00022692"/>
    </source>
</evidence>
<proteinExistence type="predicted"/>
<organism evidence="7 8">
    <name type="scientific">Streptomyces enissocaesilis</name>
    <dbReference type="NCBI Taxonomy" id="332589"/>
    <lineage>
        <taxon>Bacteria</taxon>
        <taxon>Bacillati</taxon>
        <taxon>Actinomycetota</taxon>
        <taxon>Actinomycetes</taxon>
        <taxon>Kitasatosporales</taxon>
        <taxon>Streptomycetaceae</taxon>
        <taxon>Streptomyces</taxon>
        <taxon>Streptomyces rochei group</taxon>
    </lineage>
</organism>
<accession>A0ABP6JLJ8</accession>
<feature type="transmembrane region" description="Helical" evidence="5">
    <location>
        <begin position="81"/>
        <end position="98"/>
    </location>
</feature>
<evidence type="ECO:0000313" key="8">
    <source>
        <dbReference type="Proteomes" id="UP001500403"/>
    </source>
</evidence>
<evidence type="ECO:0000313" key="7">
    <source>
        <dbReference type="EMBL" id="GAA2937301.1"/>
    </source>
</evidence>
<dbReference type="Proteomes" id="UP001500403">
    <property type="component" value="Unassembled WGS sequence"/>
</dbReference>
<dbReference type="Pfam" id="PF03176">
    <property type="entry name" value="MMPL"/>
    <property type="match status" value="1"/>
</dbReference>
<keyword evidence="8" id="KW-1185">Reference proteome</keyword>
<evidence type="ECO:0000256" key="3">
    <source>
        <dbReference type="ARBA" id="ARBA00022989"/>
    </source>
</evidence>